<dbReference type="RefSeq" id="WP_077589787.1">
    <property type="nucleotide sequence ID" value="NZ_CP019640.1"/>
</dbReference>
<dbReference type="KEGG" id="pmar:B0X71_12845"/>
<accession>A0A1Q2L0B4</accession>
<name>A0A1Q2L0B4_9BACL</name>
<protein>
    <submittedName>
        <fullName evidence="1">Uncharacterized protein</fullName>
    </submittedName>
</protein>
<organism evidence="1 2">
    <name type="scientific">Planococcus lenghuensis</name>
    <dbReference type="NCBI Taxonomy" id="2213202"/>
    <lineage>
        <taxon>Bacteria</taxon>
        <taxon>Bacillati</taxon>
        <taxon>Bacillota</taxon>
        <taxon>Bacilli</taxon>
        <taxon>Bacillales</taxon>
        <taxon>Caryophanaceae</taxon>
        <taxon>Planococcus</taxon>
    </lineage>
</organism>
<dbReference type="Proteomes" id="UP000188184">
    <property type="component" value="Chromosome"/>
</dbReference>
<dbReference type="EMBL" id="CP019640">
    <property type="protein sequence ID" value="AQQ53889.1"/>
    <property type="molecule type" value="Genomic_DNA"/>
</dbReference>
<keyword evidence="2" id="KW-1185">Reference proteome</keyword>
<reference evidence="1 2" key="1">
    <citation type="submission" date="2017-02" db="EMBL/GenBank/DDBJ databases">
        <title>The complete genomic sequence of a novel cold adapted crude oil-degrading bacterium Planococcus qaidamina Y42.</title>
        <authorList>
            <person name="Yang R."/>
        </authorList>
    </citation>
    <scope>NUCLEOTIDE SEQUENCE [LARGE SCALE GENOMIC DNA]</scope>
    <source>
        <strain evidence="1 2">Y42</strain>
    </source>
</reference>
<proteinExistence type="predicted"/>
<evidence type="ECO:0000313" key="1">
    <source>
        <dbReference type="EMBL" id="AQQ53889.1"/>
    </source>
</evidence>
<dbReference type="AlphaFoldDB" id="A0A1Q2L0B4"/>
<evidence type="ECO:0000313" key="2">
    <source>
        <dbReference type="Proteomes" id="UP000188184"/>
    </source>
</evidence>
<dbReference type="PROSITE" id="PS51257">
    <property type="entry name" value="PROKAR_LIPOPROTEIN"/>
    <property type="match status" value="1"/>
</dbReference>
<gene>
    <name evidence="1" type="ORF">B0X71_12845</name>
</gene>
<sequence>MAFKNVVKGVGIAALSVGVLAGCAEEGAGEGEYLTDADLEGYYTEDDLNTWAEEQGYYTEEDLGIWAEEQGFYTEDDLNTWAEEEGLFE</sequence>